<feature type="domain" description="MIF4G" evidence="5">
    <location>
        <begin position="194"/>
        <end position="348"/>
    </location>
</feature>
<comment type="caution">
    <text evidence="6">The sequence shown here is derived from an EMBL/GenBank/DDBJ whole genome shotgun (WGS) entry which is preliminary data.</text>
</comment>
<dbReference type="Pfam" id="PF02854">
    <property type="entry name" value="MIF4G"/>
    <property type="match status" value="1"/>
</dbReference>
<feature type="compositionally biased region" description="Basic and acidic residues" evidence="4">
    <location>
        <begin position="139"/>
        <end position="150"/>
    </location>
</feature>
<evidence type="ECO:0000313" key="7">
    <source>
        <dbReference type="Proteomes" id="UP000604046"/>
    </source>
</evidence>
<dbReference type="GO" id="GO:0003729">
    <property type="term" value="F:mRNA binding"/>
    <property type="evidence" value="ECO:0007669"/>
    <property type="project" value="TreeGrafter"/>
</dbReference>
<keyword evidence="7" id="KW-1185">Reference proteome</keyword>
<dbReference type="EMBL" id="CAJNDS010002699">
    <property type="protein sequence ID" value="CAE7567434.1"/>
    <property type="molecule type" value="Genomic_DNA"/>
</dbReference>
<protein>
    <recommendedName>
        <fullName evidence="5">MIF4G domain-containing protein</fullName>
    </recommendedName>
</protein>
<dbReference type="PANTHER" id="PTHR23253">
    <property type="entry name" value="EUKARYOTIC TRANSLATION INITIATION FACTOR 4 GAMMA"/>
    <property type="match status" value="1"/>
</dbReference>
<keyword evidence="3" id="KW-0648">Protein biosynthesis</keyword>
<feature type="compositionally biased region" description="Basic and acidic residues" evidence="4">
    <location>
        <begin position="69"/>
        <end position="82"/>
    </location>
</feature>
<reference evidence="6" key="1">
    <citation type="submission" date="2021-02" db="EMBL/GenBank/DDBJ databases">
        <authorList>
            <person name="Dougan E. K."/>
            <person name="Rhodes N."/>
            <person name="Thang M."/>
            <person name="Chan C."/>
        </authorList>
    </citation>
    <scope>NUCLEOTIDE SEQUENCE</scope>
</reference>
<dbReference type="InterPro" id="IPR016024">
    <property type="entry name" value="ARM-type_fold"/>
</dbReference>
<accession>A0A812UIH6</accession>
<evidence type="ECO:0000256" key="3">
    <source>
        <dbReference type="ARBA" id="ARBA00022917"/>
    </source>
</evidence>
<dbReference type="SUPFAM" id="SSF48371">
    <property type="entry name" value="ARM repeat"/>
    <property type="match status" value="1"/>
</dbReference>
<comment type="similarity">
    <text evidence="1">Belongs to the eukaryotic initiation factor 4G family.</text>
</comment>
<evidence type="ECO:0000259" key="5">
    <source>
        <dbReference type="Pfam" id="PF02854"/>
    </source>
</evidence>
<name>A0A812UIH6_9DINO</name>
<dbReference type="Gene3D" id="1.25.40.180">
    <property type="match status" value="1"/>
</dbReference>
<dbReference type="AlphaFoldDB" id="A0A812UIH6"/>
<evidence type="ECO:0000256" key="1">
    <source>
        <dbReference type="ARBA" id="ARBA00005775"/>
    </source>
</evidence>
<feature type="compositionally biased region" description="Acidic residues" evidence="4">
    <location>
        <begin position="99"/>
        <end position="112"/>
    </location>
</feature>
<dbReference type="OrthoDB" id="514777at2759"/>
<keyword evidence="2" id="KW-0396">Initiation factor</keyword>
<evidence type="ECO:0000256" key="2">
    <source>
        <dbReference type="ARBA" id="ARBA00022540"/>
    </source>
</evidence>
<proteinExistence type="inferred from homology"/>
<dbReference type="Proteomes" id="UP000604046">
    <property type="component" value="Unassembled WGS sequence"/>
</dbReference>
<feature type="region of interest" description="Disordered" evidence="4">
    <location>
        <begin position="69"/>
        <end position="177"/>
    </location>
</feature>
<dbReference type="GO" id="GO:0016281">
    <property type="term" value="C:eukaryotic translation initiation factor 4F complex"/>
    <property type="evidence" value="ECO:0007669"/>
    <property type="project" value="TreeGrafter"/>
</dbReference>
<sequence length="362" mass="40939">MFPPWCRLRFALVGMLIESKKDSINWGSQISTCSSSVVVVRTGLVLVDGTPSNDNMYVACWIAALQDKPVSRQDKEQEKDVVLPRTSTCVSPVSSPPAEDLDSQEGQQDPEESELKRSQSLPASELKRSDTSSSMYRSQTKEKGRSDEPNWRSMSSRPVRTISAPVPKPKSVPKMPASPLSALGKDLTEMQKVERQVKSILNKLTWDKFDKLYEDLVAYCMVENPDIRSETVEVIARDVFKKATLQHNFIELYADLCARLDADLKQRGIEVNFRRALLQQCQESFTVHLAPPEIDSCLDYEEQYEMLVKYKTKMLGNVKLIAHLLRLRMLAAKIIFHCIEELISIGSAEAQSTREMLTMLTS</sequence>
<evidence type="ECO:0000313" key="6">
    <source>
        <dbReference type="EMBL" id="CAE7567434.1"/>
    </source>
</evidence>
<dbReference type="InterPro" id="IPR003890">
    <property type="entry name" value="MIF4G-like_typ-3"/>
</dbReference>
<gene>
    <name evidence="6" type="ORF">SNAT2548_LOCUS32192</name>
</gene>
<dbReference type="GO" id="GO:0003743">
    <property type="term" value="F:translation initiation factor activity"/>
    <property type="evidence" value="ECO:0007669"/>
    <property type="project" value="UniProtKB-KW"/>
</dbReference>
<organism evidence="6 7">
    <name type="scientific">Symbiodinium natans</name>
    <dbReference type="NCBI Taxonomy" id="878477"/>
    <lineage>
        <taxon>Eukaryota</taxon>
        <taxon>Sar</taxon>
        <taxon>Alveolata</taxon>
        <taxon>Dinophyceae</taxon>
        <taxon>Suessiales</taxon>
        <taxon>Symbiodiniaceae</taxon>
        <taxon>Symbiodinium</taxon>
    </lineage>
</organism>
<dbReference type="PANTHER" id="PTHR23253:SF9">
    <property type="entry name" value="EUKARYOTIC TRANSLATION INITIATION FACTOR 4 GAMMA 2"/>
    <property type="match status" value="1"/>
</dbReference>
<evidence type="ECO:0000256" key="4">
    <source>
        <dbReference type="SAM" id="MobiDB-lite"/>
    </source>
</evidence>